<dbReference type="OrthoDB" id="2985849at2"/>
<dbReference type="Proteomes" id="UP000029525">
    <property type="component" value="Unassembled WGS sequence"/>
</dbReference>
<protein>
    <recommendedName>
        <fullName evidence="3">Glycosyltransferase</fullName>
    </recommendedName>
</protein>
<proteinExistence type="predicted"/>
<sequence>MGIFRRIYNSFFHTYTTRDLSQWEHFPETKMPIYGVYHVMMDIGWEPVVAAQITTLKESGLLDATKKLYLSCVTNNEASIEHLKDMIGSDKVEIIAQHQDPTCYEYPALEFIKQLSEKENALVYYFHTKGITYQSLTSKDKRFLAFKRKIEAWRELLEYFIFTKWKVAVNTLSNGYDTYGCYRWPPKNYKMYSGSFWWARTDFVRTLPNFDPNIISNDRFYSETWLFQKPNRQFSAFDSIVDFYFVYVPHSIYTEGKTLFIDRFKFVITYNFRKIEKHIFGYNYKKVNQKRFQKLKEKI</sequence>
<evidence type="ECO:0000313" key="2">
    <source>
        <dbReference type="Proteomes" id="UP000029525"/>
    </source>
</evidence>
<organism evidence="1 2">
    <name type="scientific">Prevotella bivia DNF00320</name>
    <dbReference type="NCBI Taxonomy" id="1401068"/>
    <lineage>
        <taxon>Bacteria</taxon>
        <taxon>Pseudomonadati</taxon>
        <taxon>Bacteroidota</taxon>
        <taxon>Bacteroidia</taxon>
        <taxon>Bacteroidales</taxon>
        <taxon>Prevotellaceae</taxon>
        <taxon>Prevotella</taxon>
    </lineage>
</organism>
<accession>A0A096CKE5</accession>
<dbReference type="RefSeq" id="WP_036865876.1">
    <property type="nucleotide sequence ID" value="NZ_JRNQ01000004.1"/>
</dbReference>
<comment type="caution">
    <text evidence="1">The sequence shown here is derived from an EMBL/GenBank/DDBJ whole genome shotgun (WGS) entry which is preliminary data.</text>
</comment>
<dbReference type="EMBL" id="JRNQ01000004">
    <property type="protein sequence ID" value="KGF45759.1"/>
    <property type="molecule type" value="Genomic_DNA"/>
</dbReference>
<evidence type="ECO:0000313" key="1">
    <source>
        <dbReference type="EMBL" id="KGF45759.1"/>
    </source>
</evidence>
<dbReference type="AlphaFoldDB" id="A0A096CKE5"/>
<evidence type="ECO:0008006" key="3">
    <source>
        <dbReference type="Google" id="ProtNLM"/>
    </source>
</evidence>
<reference evidence="1 2" key="1">
    <citation type="submission" date="2014-07" db="EMBL/GenBank/DDBJ databases">
        <authorList>
            <person name="McCorrison J."/>
            <person name="Sanka R."/>
            <person name="Torralba M."/>
            <person name="Gillis M."/>
            <person name="Haft D.H."/>
            <person name="Methe B."/>
            <person name="Sutton G."/>
            <person name="Nelson K.E."/>
        </authorList>
    </citation>
    <scope>NUCLEOTIDE SEQUENCE [LARGE SCALE GENOMIC DNA]</scope>
    <source>
        <strain evidence="1 2">DNF00320</strain>
    </source>
</reference>
<gene>
    <name evidence="1" type="ORF">HMPREF0647_01205</name>
</gene>
<name>A0A096CKE5_9BACT</name>